<feature type="chain" id="PRO_5042074185" description="Glucodextranase-like C-terminal domain-containing protein" evidence="1">
    <location>
        <begin position="26"/>
        <end position="313"/>
    </location>
</feature>
<evidence type="ECO:0000313" key="2">
    <source>
        <dbReference type="EMBL" id="WED65036.1"/>
    </source>
</evidence>
<proteinExistence type="predicted"/>
<dbReference type="KEGG" id="slom:PXH66_22025"/>
<keyword evidence="3" id="KW-1185">Reference proteome</keyword>
<evidence type="ECO:0008006" key="4">
    <source>
        <dbReference type="Google" id="ProtNLM"/>
    </source>
</evidence>
<dbReference type="AlphaFoldDB" id="A0AAE9ZX22"/>
<keyword evidence="1" id="KW-0732">Signal</keyword>
<feature type="signal peptide" evidence="1">
    <location>
        <begin position="1"/>
        <end position="25"/>
    </location>
</feature>
<dbReference type="EMBL" id="CP119075">
    <property type="protein sequence ID" value="WED65036.1"/>
    <property type="molecule type" value="Genomic_DNA"/>
</dbReference>
<organism evidence="2 3">
    <name type="scientific">Synoicihabitans lomoniglobus</name>
    <dbReference type="NCBI Taxonomy" id="2909285"/>
    <lineage>
        <taxon>Bacteria</taxon>
        <taxon>Pseudomonadati</taxon>
        <taxon>Verrucomicrobiota</taxon>
        <taxon>Opitutia</taxon>
        <taxon>Opitutales</taxon>
        <taxon>Opitutaceae</taxon>
        <taxon>Synoicihabitans</taxon>
    </lineage>
</organism>
<accession>A0AAE9ZX22</accession>
<dbReference type="RefSeq" id="WP_330932155.1">
    <property type="nucleotide sequence ID" value="NZ_CP119075.1"/>
</dbReference>
<sequence length="313" mass="33299">MSIKPLCKIGATLLVCALFAMPATGARPEAASASNPSVASRAVFNLPRLAGGPTATDSLSPGQYRVINLAASGVGLPGVTRTERKEFGVEFLDLGPERSWSFRAGHGSSYYVFTLNASLGTEIDLPGLSLRLAASKHPGFGSLESSSDGRNWERLGFEIALVPFGNNRMMAGLRSLTVRLDRSSKEGAVFLGPGMLLAAQIPLGRVDHAKPVRVVAGEAGAWVYGALESGESPLFVDANGNDVPDTFEREVVGGLAAADSPAENRAILVKIWREVQLETPRHTRGNLVSRRPLSETNLNNLRQLQQSLANPQT</sequence>
<name>A0AAE9ZX22_9BACT</name>
<gene>
    <name evidence="2" type="ORF">PXH66_22025</name>
</gene>
<dbReference type="Proteomes" id="UP001218638">
    <property type="component" value="Chromosome"/>
</dbReference>
<evidence type="ECO:0000256" key="1">
    <source>
        <dbReference type="SAM" id="SignalP"/>
    </source>
</evidence>
<protein>
    <recommendedName>
        <fullName evidence="4">Glucodextranase-like C-terminal domain-containing protein</fullName>
    </recommendedName>
</protein>
<reference evidence="2" key="1">
    <citation type="submission" date="2023-03" db="EMBL/GenBank/DDBJ databases">
        <title>Lomoglobus Profundus gen. nov., sp. nov., a novel member of the phylum Verrucomicrobia, isolated from deep-marine sediment of South China Sea.</title>
        <authorList>
            <person name="Ahmad T."/>
            <person name="Ishaq S.E."/>
            <person name="Wang F."/>
        </authorList>
    </citation>
    <scope>NUCLEOTIDE SEQUENCE</scope>
    <source>
        <strain evidence="2">LMO-M01</strain>
    </source>
</reference>
<evidence type="ECO:0000313" key="3">
    <source>
        <dbReference type="Proteomes" id="UP001218638"/>
    </source>
</evidence>